<keyword evidence="2" id="KW-0106">Calcium</keyword>
<keyword evidence="1" id="KW-0677">Repeat</keyword>
<accession>A0AAN9ARG6</accession>
<dbReference type="Gene3D" id="1.10.238.10">
    <property type="entry name" value="EF-hand"/>
    <property type="match status" value="2"/>
</dbReference>
<dbReference type="PROSITE" id="PS50222">
    <property type="entry name" value="EF_HAND_2"/>
    <property type="match status" value="4"/>
</dbReference>
<proteinExistence type="predicted"/>
<dbReference type="PRINTS" id="PR01697">
    <property type="entry name" value="PARVALBUMIN"/>
</dbReference>
<keyword evidence="5" id="KW-1185">Reference proteome</keyword>
<evidence type="ECO:0000313" key="4">
    <source>
        <dbReference type="EMBL" id="KAK7091647.1"/>
    </source>
</evidence>
<organism evidence="4 5">
    <name type="scientific">Littorina saxatilis</name>
    <dbReference type="NCBI Taxonomy" id="31220"/>
    <lineage>
        <taxon>Eukaryota</taxon>
        <taxon>Metazoa</taxon>
        <taxon>Spiralia</taxon>
        <taxon>Lophotrochozoa</taxon>
        <taxon>Mollusca</taxon>
        <taxon>Gastropoda</taxon>
        <taxon>Caenogastropoda</taxon>
        <taxon>Littorinimorpha</taxon>
        <taxon>Littorinoidea</taxon>
        <taxon>Littorinidae</taxon>
        <taxon>Littorina</taxon>
    </lineage>
</organism>
<gene>
    <name evidence="4" type="ORF">V1264_009304</name>
</gene>
<feature type="domain" description="EF-hand" evidence="3">
    <location>
        <begin position="4"/>
        <end position="39"/>
    </location>
</feature>
<dbReference type="InterPro" id="IPR050230">
    <property type="entry name" value="CALM/Myosin/TropC-like"/>
</dbReference>
<reference evidence="4 5" key="1">
    <citation type="submission" date="2024-02" db="EMBL/GenBank/DDBJ databases">
        <title>Chromosome-scale genome assembly of the rough periwinkle Littorina saxatilis.</title>
        <authorList>
            <person name="De Jode A."/>
            <person name="Faria R."/>
            <person name="Formenti G."/>
            <person name="Sims Y."/>
            <person name="Smith T.P."/>
            <person name="Tracey A."/>
            <person name="Wood J.M.D."/>
            <person name="Zagrodzka Z.B."/>
            <person name="Johannesson K."/>
            <person name="Butlin R.K."/>
            <person name="Leder E.H."/>
        </authorList>
    </citation>
    <scope>NUCLEOTIDE SEQUENCE [LARGE SCALE GENOMIC DNA]</scope>
    <source>
        <strain evidence="4">Snail1</strain>
        <tissue evidence="4">Muscle</tissue>
    </source>
</reference>
<dbReference type="PROSITE" id="PS00018">
    <property type="entry name" value="EF_HAND_1"/>
    <property type="match status" value="4"/>
</dbReference>
<dbReference type="Pfam" id="PF13499">
    <property type="entry name" value="EF-hand_7"/>
    <property type="match status" value="2"/>
</dbReference>
<dbReference type="GO" id="GO:0016460">
    <property type="term" value="C:myosin II complex"/>
    <property type="evidence" value="ECO:0007669"/>
    <property type="project" value="TreeGrafter"/>
</dbReference>
<name>A0AAN9ARG6_9CAEN</name>
<dbReference type="InterPro" id="IPR002048">
    <property type="entry name" value="EF_hand_dom"/>
</dbReference>
<dbReference type="GO" id="GO:0005509">
    <property type="term" value="F:calcium ion binding"/>
    <property type="evidence" value="ECO:0007669"/>
    <property type="project" value="InterPro"/>
</dbReference>
<evidence type="ECO:0000256" key="2">
    <source>
        <dbReference type="ARBA" id="ARBA00022837"/>
    </source>
</evidence>
<dbReference type="SMART" id="SM00054">
    <property type="entry name" value="EFh"/>
    <property type="match status" value="4"/>
</dbReference>
<dbReference type="PANTHER" id="PTHR23048:SF0">
    <property type="entry name" value="CALMODULIN LIKE 3"/>
    <property type="match status" value="1"/>
</dbReference>
<dbReference type="InterPro" id="IPR018247">
    <property type="entry name" value="EF_Hand_1_Ca_BS"/>
</dbReference>
<dbReference type="SUPFAM" id="SSF47473">
    <property type="entry name" value="EF-hand"/>
    <property type="match status" value="1"/>
</dbReference>
<protein>
    <recommendedName>
        <fullName evidence="3">EF-hand domain-containing protein</fullName>
    </recommendedName>
</protein>
<dbReference type="AlphaFoldDB" id="A0AAN9ARG6"/>
<dbReference type="EMBL" id="JBAMIC010000022">
    <property type="protein sequence ID" value="KAK7091647.1"/>
    <property type="molecule type" value="Genomic_DNA"/>
</dbReference>
<dbReference type="FunFam" id="1.10.238.10:FF:000178">
    <property type="entry name" value="Calmodulin-2 A"/>
    <property type="match status" value="1"/>
</dbReference>
<dbReference type="Proteomes" id="UP001374579">
    <property type="component" value="Unassembled WGS sequence"/>
</dbReference>
<sequence length="150" mass="17059">MTEEQLKGIKASFSKIDKNSDGRISVTELMRAQQALGANPTRKEVAKMIKEVDDNDSGFIELNEYIELMSEKVGMLEYQKQQMKAAFHHVDKDGSGKLSRDELRQFLTSHYGEPLTEDEFNYVMGDMDQDGDGQIDIDEFCNLLCQHQGT</sequence>
<dbReference type="PANTHER" id="PTHR23048">
    <property type="entry name" value="MYOSIN LIGHT CHAIN 1, 3"/>
    <property type="match status" value="1"/>
</dbReference>
<comment type="caution">
    <text evidence="4">The sequence shown here is derived from an EMBL/GenBank/DDBJ whole genome shotgun (WGS) entry which is preliminary data.</text>
</comment>
<dbReference type="InterPro" id="IPR011992">
    <property type="entry name" value="EF-hand-dom_pair"/>
</dbReference>
<evidence type="ECO:0000313" key="5">
    <source>
        <dbReference type="Proteomes" id="UP001374579"/>
    </source>
</evidence>
<evidence type="ECO:0000256" key="1">
    <source>
        <dbReference type="ARBA" id="ARBA00022737"/>
    </source>
</evidence>
<evidence type="ECO:0000259" key="3">
    <source>
        <dbReference type="PROSITE" id="PS50222"/>
    </source>
</evidence>
<feature type="domain" description="EF-hand" evidence="3">
    <location>
        <begin position="40"/>
        <end position="75"/>
    </location>
</feature>
<feature type="domain" description="EF-hand" evidence="3">
    <location>
        <begin position="78"/>
        <end position="113"/>
    </location>
</feature>
<feature type="domain" description="EF-hand" evidence="3">
    <location>
        <begin position="115"/>
        <end position="150"/>
    </location>
</feature>